<dbReference type="EMBL" id="VZIZ01000031">
    <property type="protein sequence ID" value="KAF0567895.1"/>
    <property type="molecule type" value="Genomic_DNA"/>
</dbReference>
<dbReference type="PANTHER" id="PTHR36842">
    <property type="entry name" value="PROTEIN TOLB HOMOLOG"/>
    <property type="match status" value="1"/>
</dbReference>
<evidence type="ECO:0000313" key="3">
    <source>
        <dbReference type="Proteomes" id="UP000471465"/>
    </source>
</evidence>
<comment type="similarity">
    <text evidence="1">Belongs to the TolB family.</text>
</comment>
<dbReference type="Proteomes" id="UP000471465">
    <property type="component" value="Unassembled WGS sequence"/>
</dbReference>
<reference evidence="2 3" key="1">
    <citation type="submission" date="2019-09" db="EMBL/GenBank/DDBJ databases">
        <title>Draft genome sequence of Psychrobacter nivimaris LAMA 639, in search for biotechnological relevant genes.</title>
        <authorList>
            <person name="Lima A.O.S."/>
            <person name="Staloch B.E.K."/>
            <person name="Freitas R.C."/>
            <person name="Niero H."/>
            <person name="Silva M.A.C."/>
        </authorList>
    </citation>
    <scope>NUCLEOTIDE SEQUENCE [LARGE SCALE GENOMIC DNA]</scope>
    <source>
        <strain evidence="2 3">LAMA 639</strain>
    </source>
</reference>
<protein>
    <submittedName>
        <fullName evidence="2">TolB protein</fullName>
    </submittedName>
</protein>
<name>A0A6N7BW56_9GAMM</name>
<dbReference type="Pfam" id="PF07676">
    <property type="entry name" value="PD40"/>
    <property type="match status" value="3"/>
</dbReference>
<keyword evidence="3" id="KW-1185">Reference proteome</keyword>
<proteinExistence type="inferred from homology"/>
<dbReference type="AlphaFoldDB" id="A0A6N7BW56"/>
<comment type="caution">
    <text evidence="2">The sequence shown here is derived from an EMBL/GenBank/DDBJ whole genome shotgun (WGS) entry which is preliminary data.</text>
</comment>
<dbReference type="Gene3D" id="2.120.10.30">
    <property type="entry name" value="TolB, C-terminal domain"/>
    <property type="match status" value="1"/>
</dbReference>
<accession>A0A6N7BW56</accession>
<sequence>MLKTAINKTTICKGSLSKSNIDRLMIKAPIAIGVFAVLTGCQTLPNTSVKKPISTVETSPLTARMPVIDRQGYIAYIEEQGVGTAKVSTLYSIRPDGSDRQLIDQLNGYIYAPAWSADGQLLAYSKQAPREHPKIYIYDRSSNTRNLVVNAEGSNMSASFSPDGQDLLYSSTVGGNADIYKMRLSDGNTQQLTTLPSTEVQPSYAADGKSFVYTSDKVRAGRPRIYRYDFATGNATAVSTNGYVASPQLSLDGQRMAYLNGRKAAVMTLTTGQVVNLAETGLDEPARLSPSGNYAVYPTRHLNVGGQAASQNGGSLVIHSLSGNTSYAISGQNGGVVRSPIWGR</sequence>
<dbReference type="PANTHER" id="PTHR36842:SF1">
    <property type="entry name" value="PROTEIN TOLB"/>
    <property type="match status" value="1"/>
</dbReference>
<dbReference type="InterPro" id="IPR011042">
    <property type="entry name" value="6-blade_b-propeller_TolB-like"/>
</dbReference>
<evidence type="ECO:0000256" key="1">
    <source>
        <dbReference type="ARBA" id="ARBA00009820"/>
    </source>
</evidence>
<dbReference type="SUPFAM" id="SSF69304">
    <property type="entry name" value="Tricorn protease N-terminal domain"/>
    <property type="match status" value="1"/>
</dbReference>
<gene>
    <name evidence="2" type="ORF">FQV37_1660</name>
</gene>
<organism evidence="2 3">
    <name type="scientific">Psychrobacter nivimaris</name>
    <dbReference type="NCBI Taxonomy" id="281738"/>
    <lineage>
        <taxon>Bacteria</taxon>
        <taxon>Pseudomonadati</taxon>
        <taxon>Pseudomonadota</taxon>
        <taxon>Gammaproteobacteria</taxon>
        <taxon>Moraxellales</taxon>
        <taxon>Moraxellaceae</taxon>
        <taxon>Psychrobacter</taxon>
    </lineage>
</organism>
<evidence type="ECO:0000313" key="2">
    <source>
        <dbReference type="EMBL" id="KAF0567895.1"/>
    </source>
</evidence>
<dbReference type="InterPro" id="IPR011659">
    <property type="entry name" value="WD40"/>
</dbReference>